<feature type="compositionally biased region" description="Polar residues" evidence="1">
    <location>
        <begin position="97"/>
        <end position="115"/>
    </location>
</feature>
<evidence type="ECO:0000313" key="3">
    <source>
        <dbReference type="Proteomes" id="UP000053562"/>
    </source>
</evidence>
<dbReference type="EMBL" id="KQ234209">
    <property type="protein sequence ID" value="KMZ82106.1"/>
    <property type="molecule type" value="Genomic_DNA"/>
</dbReference>
<sequence length="304" mass="34419">MVNTNSSNISHFAQNEVRNTENVVAAKDSSSSVKGTWAGHKTNNGIKFPFYLKLSMFGVLFLVLQCFNENAFGNTFECETRMQEGAFDLGVSRNLGETSKKASTSKQAVKAGSSSNDEEAEDEDDDKDKYRKMAEEAYKQKVEERYKIMSDDKPTRVPGPRHNHQGPPKLSEQELIQLLRMLPPPPQAMQKRRGNVPGPSGDRRMPFDSPEQMLQFLKFMNDRQNMMAGNNNACCNFGECEEEEEEDKSIIKNIIRDVSNVAPLILPALPPLLMMFIGTQRTYLLLYTLSLVKDAYNFLQRVKN</sequence>
<dbReference type="AlphaFoldDB" id="A0A0J9SHN5"/>
<reference evidence="2 3" key="1">
    <citation type="submission" date="2011-08" db="EMBL/GenBank/DDBJ databases">
        <title>The Genome Sequence of Plasmodium vivax India VII.</title>
        <authorList>
            <consortium name="The Broad Institute Genome Sequencing Platform"/>
            <consortium name="The Broad Institute Genome Sequencing Center for Infectious Disease"/>
            <person name="Neafsey D."/>
            <person name="Carlton J."/>
            <person name="Barnwell J."/>
            <person name="Collins W."/>
            <person name="Escalante A."/>
            <person name="Mullikin J."/>
            <person name="Saul A."/>
            <person name="Guigo R."/>
            <person name="Camara F."/>
            <person name="Young S.K."/>
            <person name="Zeng Q."/>
            <person name="Gargeya S."/>
            <person name="Fitzgerald M."/>
            <person name="Haas B."/>
            <person name="Abouelleil A."/>
            <person name="Alvarado L."/>
            <person name="Arachchi H.M."/>
            <person name="Berlin A."/>
            <person name="Brown A."/>
            <person name="Chapman S.B."/>
            <person name="Chen Z."/>
            <person name="Dunbar C."/>
            <person name="Freedman E."/>
            <person name="Gearin G."/>
            <person name="Gellesch M."/>
            <person name="Goldberg J."/>
            <person name="Griggs A."/>
            <person name="Gujja S."/>
            <person name="Heiman D."/>
            <person name="Howarth C."/>
            <person name="Larson L."/>
            <person name="Lui A."/>
            <person name="MacDonald P.J.P."/>
            <person name="Montmayeur A."/>
            <person name="Murphy C."/>
            <person name="Neiman D."/>
            <person name="Pearson M."/>
            <person name="Priest M."/>
            <person name="Roberts A."/>
            <person name="Saif S."/>
            <person name="Shea T."/>
            <person name="Shenoy N."/>
            <person name="Sisk P."/>
            <person name="Stolte C."/>
            <person name="Sykes S."/>
            <person name="Wortman J."/>
            <person name="Nusbaum C."/>
            <person name="Birren B."/>
        </authorList>
    </citation>
    <scope>NUCLEOTIDE SEQUENCE [LARGE SCALE GENOMIC DNA]</scope>
    <source>
        <strain evidence="2 3">India VII</strain>
    </source>
</reference>
<dbReference type="OrthoDB" id="385119at2759"/>
<protein>
    <submittedName>
        <fullName evidence="2">Uncharacterized protein</fullName>
    </submittedName>
</protein>
<proteinExistence type="predicted"/>
<feature type="region of interest" description="Disordered" evidence="1">
    <location>
        <begin position="185"/>
        <end position="206"/>
    </location>
</feature>
<feature type="compositionally biased region" description="Acidic residues" evidence="1">
    <location>
        <begin position="116"/>
        <end position="126"/>
    </location>
</feature>
<organism evidence="2 3">
    <name type="scientific">Plasmodium vivax India VII</name>
    <dbReference type="NCBI Taxonomy" id="1077284"/>
    <lineage>
        <taxon>Eukaryota</taxon>
        <taxon>Sar</taxon>
        <taxon>Alveolata</taxon>
        <taxon>Apicomplexa</taxon>
        <taxon>Aconoidasida</taxon>
        <taxon>Haemosporida</taxon>
        <taxon>Plasmodiidae</taxon>
        <taxon>Plasmodium</taxon>
        <taxon>Plasmodium (Plasmodium)</taxon>
    </lineage>
</organism>
<evidence type="ECO:0000313" key="2">
    <source>
        <dbReference type="EMBL" id="KMZ82106.1"/>
    </source>
</evidence>
<gene>
    <name evidence="2" type="ORF">PVIIG_04994</name>
</gene>
<evidence type="ECO:0000256" key="1">
    <source>
        <dbReference type="SAM" id="MobiDB-lite"/>
    </source>
</evidence>
<feature type="region of interest" description="Disordered" evidence="1">
    <location>
        <begin position="97"/>
        <end position="130"/>
    </location>
</feature>
<accession>A0A0J9SHN5</accession>
<dbReference type="Proteomes" id="UP000053562">
    <property type="component" value="Unassembled WGS sequence"/>
</dbReference>
<name>A0A0J9SHN5_PLAVI</name>